<protein>
    <submittedName>
        <fullName evidence="1">2,3-bisphosphoglycerate-dependent phosphoglycerate mutase</fullName>
    </submittedName>
</protein>
<comment type="caution">
    <text evidence="1">The sequence shown here is derived from an EMBL/GenBank/DDBJ whole genome shotgun (WGS) entry which is preliminary data.</text>
</comment>
<dbReference type="GO" id="GO:0005737">
    <property type="term" value="C:cytoplasm"/>
    <property type="evidence" value="ECO:0007669"/>
    <property type="project" value="TreeGrafter"/>
</dbReference>
<dbReference type="Gene3D" id="3.40.50.1240">
    <property type="entry name" value="Phosphoglycerate mutase-like"/>
    <property type="match status" value="1"/>
</dbReference>
<dbReference type="SUPFAM" id="SSF53254">
    <property type="entry name" value="Phosphoglycerate mutase-like"/>
    <property type="match status" value="1"/>
</dbReference>
<dbReference type="PIRSF" id="PIRSF000709">
    <property type="entry name" value="6PFK_2-Ptase"/>
    <property type="match status" value="1"/>
</dbReference>
<dbReference type="CDD" id="cd07067">
    <property type="entry name" value="HP_PGM_like"/>
    <property type="match status" value="1"/>
</dbReference>
<name>A0A2V2YQH1_9BACL</name>
<dbReference type="InterPro" id="IPR050275">
    <property type="entry name" value="PGM_Phosphatase"/>
</dbReference>
<dbReference type="Pfam" id="PF00300">
    <property type="entry name" value="His_Phos_1"/>
    <property type="match status" value="1"/>
</dbReference>
<dbReference type="PANTHER" id="PTHR48100:SF59">
    <property type="entry name" value="ADENOSYLCOBALAMIN_ALPHA-RIBAZOLE PHOSPHATASE"/>
    <property type="match status" value="1"/>
</dbReference>
<dbReference type="InterPro" id="IPR013078">
    <property type="entry name" value="His_Pase_superF_clade-1"/>
</dbReference>
<organism evidence="1 2">
    <name type="scientific">Paenibacillus cellulosilyticus</name>
    <dbReference type="NCBI Taxonomy" id="375489"/>
    <lineage>
        <taxon>Bacteria</taxon>
        <taxon>Bacillati</taxon>
        <taxon>Bacillota</taxon>
        <taxon>Bacilli</taxon>
        <taxon>Bacillales</taxon>
        <taxon>Paenibacillaceae</taxon>
        <taxon>Paenibacillus</taxon>
    </lineage>
</organism>
<dbReference type="GO" id="GO:0016791">
    <property type="term" value="F:phosphatase activity"/>
    <property type="evidence" value="ECO:0007669"/>
    <property type="project" value="TreeGrafter"/>
</dbReference>
<evidence type="ECO:0000313" key="2">
    <source>
        <dbReference type="Proteomes" id="UP000246635"/>
    </source>
</evidence>
<dbReference type="PANTHER" id="PTHR48100">
    <property type="entry name" value="BROAD-SPECIFICITY PHOSPHATASE YOR283W-RELATED"/>
    <property type="match status" value="1"/>
</dbReference>
<dbReference type="Proteomes" id="UP000246635">
    <property type="component" value="Unassembled WGS sequence"/>
</dbReference>
<proteinExistence type="predicted"/>
<dbReference type="RefSeq" id="WP_110045462.1">
    <property type="nucleotide sequence ID" value="NZ_CP054612.1"/>
</dbReference>
<accession>A0A2V2YQH1</accession>
<dbReference type="EMBL" id="QGTQ01000016">
    <property type="protein sequence ID" value="PWV98676.1"/>
    <property type="molecule type" value="Genomic_DNA"/>
</dbReference>
<gene>
    <name evidence="1" type="ORF">DFQ01_11675</name>
</gene>
<evidence type="ECO:0000313" key="1">
    <source>
        <dbReference type="EMBL" id="PWV98676.1"/>
    </source>
</evidence>
<dbReference type="AlphaFoldDB" id="A0A2V2YQH1"/>
<sequence>MTTYVYMVRHGQSPLTEGTERTRGLTDKGMLDASRITELLKSEGIEVFVSSPYQRAILTIQELAHDAGQEIIVYENLKEQHFSSTEIRMPDVELLPLLQQCYADPTFARPDGESNADCQQRAVTVLQELLTTYQGRKIVIGTHGAVMALMMGYYDRKYDLAFMLNTSKPDVYRMKFEGHTLLSVKRIWGAK</sequence>
<keyword evidence="2" id="KW-1185">Reference proteome</keyword>
<reference evidence="1 2" key="1">
    <citation type="submission" date="2018-05" db="EMBL/GenBank/DDBJ databases">
        <title>Genomic Encyclopedia of Type Strains, Phase III (KMG-III): the genomes of soil and plant-associated and newly described type strains.</title>
        <authorList>
            <person name="Whitman W."/>
        </authorList>
    </citation>
    <scope>NUCLEOTIDE SEQUENCE [LARGE SCALE GENOMIC DNA]</scope>
    <source>
        <strain evidence="1 2">CECT 5696</strain>
    </source>
</reference>
<dbReference type="SMART" id="SM00855">
    <property type="entry name" value="PGAM"/>
    <property type="match status" value="1"/>
</dbReference>
<dbReference type="OrthoDB" id="2185101at2"/>
<dbReference type="InterPro" id="IPR029033">
    <property type="entry name" value="His_PPase_superfam"/>
</dbReference>